<feature type="transmembrane region" description="Helical" evidence="1">
    <location>
        <begin position="55"/>
        <end position="74"/>
    </location>
</feature>
<dbReference type="Proteomes" id="UP001516662">
    <property type="component" value="Unassembled WGS sequence"/>
</dbReference>
<keyword evidence="1" id="KW-1133">Transmembrane helix</keyword>
<comment type="caution">
    <text evidence="2">The sequence shown here is derived from an EMBL/GenBank/DDBJ whole genome shotgun (WGS) entry which is preliminary data.</text>
</comment>
<keyword evidence="3" id="KW-1185">Reference proteome</keyword>
<feature type="transmembrane region" description="Helical" evidence="1">
    <location>
        <begin position="7"/>
        <end position="27"/>
    </location>
</feature>
<dbReference type="EMBL" id="JADCLJ010000024">
    <property type="protein sequence ID" value="MBE4909729.1"/>
    <property type="molecule type" value="Genomic_DNA"/>
</dbReference>
<evidence type="ECO:0000256" key="1">
    <source>
        <dbReference type="SAM" id="Phobius"/>
    </source>
</evidence>
<sequence length="79" mass="9243">MNTMDILVFIFLFPGYIFGFFTAVKVVKNNDNAIFWRLLNRGDVVSQRISHNNTLTYIAITITGLFSLLFYKIAKKRYK</sequence>
<organism evidence="2 3">
    <name type="scientific">Litchfieldia luteola</name>
    <dbReference type="NCBI Taxonomy" id="682179"/>
    <lineage>
        <taxon>Bacteria</taxon>
        <taxon>Bacillati</taxon>
        <taxon>Bacillota</taxon>
        <taxon>Bacilli</taxon>
        <taxon>Bacillales</taxon>
        <taxon>Bacillaceae</taxon>
        <taxon>Litchfieldia</taxon>
    </lineage>
</organism>
<protein>
    <submittedName>
        <fullName evidence="2">Uncharacterized protein</fullName>
    </submittedName>
</protein>
<evidence type="ECO:0000313" key="3">
    <source>
        <dbReference type="Proteomes" id="UP001516662"/>
    </source>
</evidence>
<keyword evidence="1" id="KW-0812">Transmembrane</keyword>
<dbReference type="RefSeq" id="WP_193538681.1">
    <property type="nucleotide sequence ID" value="NZ_JADCLJ010000024.1"/>
</dbReference>
<name>A0ABR9QMQ6_9BACI</name>
<reference evidence="2 3" key="1">
    <citation type="submission" date="2020-10" db="EMBL/GenBank/DDBJ databases">
        <title>Bacillus sp. HD4P25, an endophyte from a halophyte.</title>
        <authorList>
            <person name="Sun J.-Q."/>
        </authorList>
    </citation>
    <scope>NUCLEOTIDE SEQUENCE [LARGE SCALE GENOMIC DNA]</scope>
    <source>
        <strain evidence="2 3">YIM 93174</strain>
    </source>
</reference>
<accession>A0ABR9QMQ6</accession>
<proteinExistence type="predicted"/>
<keyword evidence="1" id="KW-0472">Membrane</keyword>
<gene>
    <name evidence="2" type="ORF">IMZ08_16980</name>
</gene>
<evidence type="ECO:0000313" key="2">
    <source>
        <dbReference type="EMBL" id="MBE4909729.1"/>
    </source>
</evidence>